<feature type="transmembrane region" description="Helical" evidence="2">
    <location>
        <begin position="92"/>
        <end position="110"/>
    </location>
</feature>
<evidence type="ECO:0000313" key="3">
    <source>
        <dbReference type="EMBL" id="OLR65687.1"/>
    </source>
</evidence>
<keyword evidence="4" id="KW-1185">Reference proteome</keyword>
<gene>
    <name evidence="3" type="ORF">BIV18_09280</name>
</gene>
<keyword evidence="2" id="KW-1133">Transmembrane helix</keyword>
<reference evidence="3 4" key="1">
    <citation type="journal article" date="2016" name="Appl. Environ. Microbiol.">
        <title>Function and Phylogeny of Bacterial Butyryl Coenzyme A:Acetate Transferases and Their Diversity in the Proximal Colon of Swine.</title>
        <authorList>
            <person name="Trachsel J."/>
            <person name="Bayles D.O."/>
            <person name="Looft T."/>
            <person name="Levine U.Y."/>
            <person name="Allen H.K."/>
        </authorList>
    </citation>
    <scope>NUCLEOTIDE SEQUENCE [LARGE SCALE GENOMIC DNA]</scope>
    <source>
        <strain evidence="3 4">35-6-1</strain>
    </source>
</reference>
<proteinExistence type="predicted"/>
<feature type="transmembrane region" description="Helical" evidence="2">
    <location>
        <begin position="159"/>
        <end position="180"/>
    </location>
</feature>
<name>A0A1U7M285_9FIRM</name>
<evidence type="ECO:0000256" key="2">
    <source>
        <dbReference type="SAM" id="Phobius"/>
    </source>
</evidence>
<dbReference type="Pfam" id="PF13687">
    <property type="entry name" value="DUF4153"/>
    <property type="match status" value="1"/>
</dbReference>
<feature type="transmembrane region" description="Helical" evidence="2">
    <location>
        <begin position="265"/>
        <end position="283"/>
    </location>
</feature>
<feature type="transmembrane region" description="Helical" evidence="2">
    <location>
        <begin position="298"/>
        <end position="317"/>
    </location>
</feature>
<feature type="transmembrane region" description="Helical" evidence="2">
    <location>
        <begin position="192"/>
        <end position="211"/>
    </location>
</feature>
<feature type="transmembrane region" description="Helical" evidence="2">
    <location>
        <begin position="354"/>
        <end position="379"/>
    </location>
</feature>
<keyword evidence="2" id="KW-0472">Membrane</keyword>
<sequence length="585" mass="68384">MRIFNYTLFNFNSIKNTFKRFPFTIISAMLATVFLIISTFYEKDDMFTNRMGCYGLVFVFGIFLYTFVGLFNEGLRNYYDLKNLKTNNLFRVLSYIITFPILYGVYELVYNEATILANYNNNFIYFTLIAALVVSSSFIGKFSYHKDYVAYVAKILKSFIISNIYSFIVFIGVSGIIFALNSLFKFNFQSLVYFRVAIFSFILFNVVTFFSDFPKVRDSFTDYKYPKAFKILLVYIIAPIVIIYTAILLAYFVKILVLWQIPNNLIVNLVIWFASFSIVYLFFLSRVDSIKIINKFKIIFPFTLFPLLGMMFFAIYLRINEYGITENRYIVIAIGIWVFLSLIYYILYRENSNITIPIFLSVIILITGIGPASAPSLSVRSQKSRFEKLLKDNKMIAGEEIKPNLNIESDAKNQIVGIVSYMAKTDRVSELKYIPKDFKLSEDSFTKLFGFSNIIEDKNYLGYSYTDNFPKDNELKFNIDIEGYKNLIFVYSLDDVVTSGDYKFEKTKREIKIYKKSGEDCKDIMTIDLAKLKDNLKVLRNTKDKIELEDLAMEKDGYKILFTNIYFPKEDNLEDAYIEFYLLTK</sequence>
<keyword evidence="2" id="KW-0812">Transmembrane</keyword>
<protein>
    <submittedName>
        <fullName evidence="3">DUF4153 domain-containing protein</fullName>
    </submittedName>
</protein>
<feature type="transmembrane region" description="Helical" evidence="2">
    <location>
        <begin position="329"/>
        <end position="348"/>
    </location>
</feature>
<evidence type="ECO:0000313" key="4">
    <source>
        <dbReference type="Proteomes" id="UP000187166"/>
    </source>
</evidence>
<organism evidence="3 4">
    <name type="scientific">Peptoniphilus porci</name>
    <dbReference type="NCBI Taxonomy" id="2652280"/>
    <lineage>
        <taxon>Bacteria</taxon>
        <taxon>Bacillati</taxon>
        <taxon>Bacillota</taxon>
        <taxon>Tissierellia</taxon>
        <taxon>Tissierellales</taxon>
        <taxon>Peptoniphilaceae</taxon>
        <taxon>Peptoniphilus</taxon>
    </lineage>
</organism>
<feature type="transmembrane region" description="Helical" evidence="2">
    <location>
        <begin position="122"/>
        <end position="139"/>
    </location>
</feature>
<accession>A0A1U7M285</accession>
<feature type="transmembrane region" description="Helical" evidence="2">
    <location>
        <begin position="20"/>
        <end position="41"/>
    </location>
</feature>
<dbReference type="InterPro" id="IPR025291">
    <property type="entry name" value="DUF4153"/>
</dbReference>
<keyword evidence="1" id="KW-0175">Coiled coil</keyword>
<feature type="coiled-coil region" evidence="1">
    <location>
        <begin position="522"/>
        <end position="549"/>
    </location>
</feature>
<dbReference type="AlphaFoldDB" id="A0A1U7M285"/>
<feature type="transmembrane region" description="Helical" evidence="2">
    <location>
        <begin position="53"/>
        <end position="72"/>
    </location>
</feature>
<dbReference type="Proteomes" id="UP000187166">
    <property type="component" value="Unassembled WGS sequence"/>
</dbReference>
<dbReference type="EMBL" id="MJIH01000001">
    <property type="protein sequence ID" value="OLR65687.1"/>
    <property type="molecule type" value="Genomic_DNA"/>
</dbReference>
<evidence type="ECO:0000256" key="1">
    <source>
        <dbReference type="SAM" id="Coils"/>
    </source>
</evidence>
<dbReference type="STRING" id="1465756.BIV18_09280"/>
<feature type="transmembrane region" description="Helical" evidence="2">
    <location>
        <begin position="231"/>
        <end position="253"/>
    </location>
</feature>
<comment type="caution">
    <text evidence="3">The sequence shown here is derived from an EMBL/GenBank/DDBJ whole genome shotgun (WGS) entry which is preliminary data.</text>
</comment>